<dbReference type="Proteomes" id="UP000235786">
    <property type="component" value="Unassembled WGS sequence"/>
</dbReference>
<reference evidence="1 2" key="1">
    <citation type="submission" date="2016-04" db="EMBL/GenBank/DDBJ databases">
        <title>A degradative enzymes factory behind the ericoid mycorrhizal symbiosis.</title>
        <authorList>
            <consortium name="DOE Joint Genome Institute"/>
            <person name="Martino E."/>
            <person name="Morin E."/>
            <person name="Grelet G."/>
            <person name="Kuo A."/>
            <person name="Kohler A."/>
            <person name="Daghino S."/>
            <person name="Barry K."/>
            <person name="Choi C."/>
            <person name="Cichocki N."/>
            <person name="Clum A."/>
            <person name="Copeland A."/>
            <person name="Hainaut M."/>
            <person name="Haridas S."/>
            <person name="Labutti K."/>
            <person name="Lindquist E."/>
            <person name="Lipzen A."/>
            <person name="Khouja H.-R."/>
            <person name="Murat C."/>
            <person name="Ohm R."/>
            <person name="Olson A."/>
            <person name="Spatafora J."/>
            <person name="Veneault-Fourrey C."/>
            <person name="Henrissat B."/>
            <person name="Grigoriev I."/>
            <person name="Martin F."/>
            <person name="Perotto S."/>
        </authorList>
    </citation>
    <scope>NUCLEOTIDE SEQUENCE [LARGE SCALE GENOMIC DNA]</scope>
    <source>
        <strain evidence="1 2">F</strain>
    </source>
</reference>
<gene>
    <name evidence="1" type="ORF">L207DRAFT_508628</name>
</gene>
<sequence length="281" mass="32426">MEQIWELQQPYRGTSPHCWVPDSRLLLLSASRPQTSETILEVSPVILWHATDIMLSEDYQELLAKDLKSFLDTFSNDYPSKKGWCADLYENVYAHYSEMLGRQFLPEAEFRRTLGLRTHLEEIKGDFDFDLDACLSDFIFAHAFDAKKRSTLAGRRLASLTGNRTALVPPMAQAGDVIYRIDRISQELPWDGTFVFRSLSRELADSTTHEMSVPQMEALDEFRQTLQLYSQSQGQGTISEEYQHCILLGQSRIFERGRPGRSERRGVRRLDWSQSQLLVVH</sequence>
<accession>A0A2J6RZA5</accession>
<evidence type="ECO:0000313" key="1">
    <source>
        <dbReference type="EMBL" id="PMD43825.1"/>
    </source>
</evidence>
<keyword evidence="2" id="KW-1185">Reference proteome</keyword>
<organism evidence="1 2">
    <name type="scientific">Hyaloscypha variabilis (strain UAMH 11265 / GT02V1 / F)</name>
    <name type="common">Meliniomyces variabilis</name>
    <dbReference type="NCBI Taxonomy" id="1149755"/>
    <lineage>
        <taxon>Eukaryota</taxon>
        <taxon>Fungi</taxon>
        <taxon>Dikarya</taxon>
        <taxon>Ascomycota</taxon>
        <taxon>Pezizomycotina</taxon>
        <taxon>Leotiomycetes</taxon>
        <taxon>Helotiales</taxon>
        <taxon>Hyaloscyphaceae</taxon>
        <taxon>Hyaloscypha</taxon>
        <taxon>Hyaloscypha variabilis</taxon>
    </lineage>
</organism>
<protein>
    <submittedName>
        <fullName evidence="1">Uncharacterized protein</fullName>
    </submittedName>
</protein>
<dbReference type="EMBL" id="KZ613941">
    <property type="protein sequence ID" value="PMD43825.1"/>
    <property type="molecule type" value="Genomic_DNA"/>
</dbReference>
<evidence type="ECO:0000313" key="2">
    <source>
        <dbReference type="Proteomes" id="UP000235786"/>
    </source>
</evidence>
<dbReference type="AlphaFoldDB" id="A0A2J6RZA5"/>
<name>A0A2J6RZA5_HYAVF</name>
<proteinExistence type="predicted"/>